<feature type="compositionally biased region" description="Low complexity" evidence="5">
    <location>
        <begin position="308"/>
        <end position="326"/>
    </location>
</feature>
<evidence type="ECO:0000256" key="4">
    <source>
        <dbReference type="ARBA" id="ARBA00022840"/>
    </source>
</evidence>
<dbReference type="PANTHER" id="PTHR43335:SF4">
    <property type="entry name" value="ABC TRANSPORTER, ATP-BINDING PROTEIN"/>
    <property type="match status" value="1"/>
</dbReference>
<keyword evidence="8" id="KW-1185">Reference proteome</keyword>
<evidence type="ECO:0000259" key="6">
    <source>
        <dbReference type="PROSITE" id="PS50893"/>
    </source>
</evidence>
<keyword evidence="2" id="KW-0813">Transport</keyword>
<feature type="domain" description="ABC transporter" evidence="6">
    <location>
        <begin position="2"/>
        <end position="228"/>
    </location>
</feature>
<reference evidence="7 8" key="1">
    <citation type="submission" date="2019-10" db="EMBL/GenBank/DDBJ databases">
        <title>Streptomyces tenebrisbrunneis sp.nov., an endogenous actinomycete isolated from of Lycium ruthenicum.</title>
        <authorList>
            <person name="Ma L."/>
        </authorList>
    </citation>
    <scope>NUCLEOTIDE SEQUENCE [LARGE SCALE GENOMIC DNA]</scope>
    <source>
        <strain evidence="7 8">TRM 66187</strain>
    </source>
</reference>
<proteinExistence type="inferred from homology"/>
<feature type="compositionally biased region" description="Pro residues" evidence="5">
    <location>
        <begin position="297"/>
        <end position="307"/>
    </location>
</feature>
<evidence type="ECO:0000313" key="8">
    <source>
        <dbReference type="Proteomes" id="UP000621266"/>
    </source>
</evidence>
<feature type="region of interest" description="Disordered" evidence="5">
    <location>
        <begin position="292"/>
        <end position="332"/>
    </location>
</feature>
<dbReference type="EMBL" id="WHPN01000242">
    <property type="protein sequence ID" value="KAF4409241.1"/>
    <property type="molecule type" value="Genomic_DNA"/>
</dbReference>
<dbReference type="Proteomes" id="UP000621266">
    <property type="component" value="Unassembled WGS sequence"/>
</dbReference>
<dbReference type="InterPro" id="IPR003439">
    <property type="entry name" value="ABC_transporter-like_ATP-bd"/>
</dbReference>
<keyword evidence="3" id="KW-0547">Nucleotide-binding</keyword>
<sequence>MIEVAELTKRYGSTVALGGVGFSVPPGSVTGLLGPNGAGKTTIVKILLGLVRQDTGRALIHGERYRDLTAPLRTVGALLEAGCAHRGRTARRHLRWLARSNRIPLSRIDAVLEQVGLPDRAARARISAFSLGMTQRLGLAAALLGDPDVLVLDEPVNGLDAEGIIWLRSFLRRQADQGRTVLVSSHLMTEVARTADRLVVIGGGRVLADLPTDELIERYARPGVRVTARDPARLAAVLRGAGWEVRPLPDGALSVTGATAGQVGDLAGRHRIVLESLGGTSGSLEDAYLDLVARADNPPPPASPPSSAPATPRPSTATLPPSSAVTPRKDSR</sequence>
<comment type="similarity">
    <text evidence="1">Belongs to the ABC transporter superfamily.</text>
</comment>
<name>A0ABQ7FJU0_9ACTN</name>
<evidence type="ECO:0000256" key="1">
    <source>
        <dbReference type="ARBA" id="ARBA00005417"/>
    </source>
</evidence>
<keyword evidence="4 7" id="KW-0067">ATP-binding</keyword>
<evidence type="ECO:0000256" key="3">
    <source>
        <dbReference type="ARBA" id="ARBA00022741"/>
    </source>
</evidence>
<dbReference type="SUPFAM" id="SSF52540">
    <property type="entry name" value="P-loop containing nucleoside triphosphate hydrolases"/>
    <property type="match status" value="1"/>
</dbReference>
<protein>
    <submittedName>
        <fullName evidence="7">ATP-binding cassette domain-containing protein</fullName>
    </submittedName>
</protein>
<dbReference type="InterPro" id="IPR027417">
    <property type="entry name" value="P-loop_NTPase"/>
</dbReference>
<gene>
    <name evidence="7" type="ORF">GCU69_10065</name>
</gene>
<dbReference type="GO" id="GO:0005524">
    <property type="term" value="F:ATP binding"/>
    <property type="evidence" value="ECO:0007669"/>
    <property type="project" value="UniProtKB-KW"/>
</dbReference>
<dbReference type="PROSITE" id="PS50893">
    <property type="entry name" value="ABC_TRANSPORTER_2"/>
    <property type="match status" value="1"/>
</dbReference>
<evidence type="ECO:0000256" key="5">
    <source>
        <dbReference type="SAM" id="MobiDB-lite"/>
    </source>
</evidence>
<evidence type="ECO:0000256" key="2">
    <source>
        <dbReference type="ARBA" id="ARBA00022448"/>
    </source>
</evidence>
<accession>A0ABQ7FJU0</accession>
<dbReference type="InterPro" id="IPR003593">
    <property type="entry name" value="AAA+_ATPase"/>
</dbReference>
<comment type="caution">
    <text evidence="7">The sequence shown here is derived from an EMBL/GenBank/DDBJ whole genome shotgun (WGS) entry which is preliminary data.</text>
</comment>
<dbReference type="RefSeq" id="WP_156205710.1">
    <property type="nucleotide sequence ID" value="NZ_WHPN01000242.1"/>
</dbReference>
<dbReference type="PANTHER" id="PTHR43335">
    <property type="entry name" value="ABC TRANSPORTER, ATP-BINDING PROTEIN"/>
    <property type="match status" value="1"/>
</dbReference>
<dbReference type="SMART" id="SM00382">
    <property type="entry name" value="AAA"/>
    <property type="match status" value="1"/>
</dbReference>
<organism evidence="7 8">
    <name type="scientific">Streptomyces lycii</name>
    <dbReference type="NCBI Taxonomy" id="2654337"/>
    <lineage>
        <taxon>Bacteria</taxon>
        <taxon>Bacillati</taxon>
        <taxon>Actinomycetota</taxon>
        <taxon>Actinomycetes</taxon>
        <taxon>Kitasatosporales</taxon>
        <taxon>Streptomycetaceae</taxon>
        <taxon>Streptomyces</taxon>
    </lineage>
</organism>
<evidence type="ECO:0000313" key="7">
    <source>
        <dbReference type="EMBL" id="KAF4409241.1"/>
    </source>
</evidence>
<dbReference type="Pfam" id="PF00005">
    <property type="entry name" value="ABC_tran"/>
    <property type="match status" value="1"/>
</dbReference>
<dbReference type="Gene3D" id="3.40.50.300">
    <property type="entry name" value="P-loop containing nucleotide triphosphate hydrolases"/>
    <property type="match status" value="1"/>
</dbReference>